<dbReference type="GO" id="GO:0016740">
    <property type="term" value="F:transferase activity"/>
    <property type="evidence" value="ECO:0007669"/>
    <property type="project" value="UniProtKB-KW"/>
</dbReference>
<evidence type="ECO:0000313" key="3">
    <source>
        <dbReference type="Proteomes" id="UP000184074"/>
    </source>
</evidence>
<name>A0A1M5QYF0_9RHOB</name>
<dbReference type="Proteomes" id="UP000184074">
    <property type="component" value="Unassembled WGS sequence"/>
</dbReference>
<dbReference type="RefSeq" id="WP_072901311.1">
    <property type="nucleotide sequence ID" value="NZ_FQXB01000003.1"/>
</dbReference>
<feature type="domain" description="Polysaccharide pyruvyl transferase" evidence="1">
    <location>
        <begin position="39"/>
        <end position="293"/>
    </location>
</feature>
<keyword evidence="3" id="KW-1185">Reference proteome</keyword>
<sequence>MNSSTSSSLDLISEYDKALSPHVSSSEPYALLDFPDHYNVGDSAIYAGEMAYFDSKVGYSPAYVCTFSSYRRDVEDFAPEGPIFLHGGGNFGDVWPAHQDFRHEVLERYTGRKVVQLPQSIHFRDQKAVDKTAKAISGHGNFTLLVRDRESFDFASKAFDCEVVMCPDAAHNISNLSKGAAKAPVLSMIRKDREQRGDSVVPFLESLGEVKDWERQFWARSPMDRIVERVISPRIRQTGRLMARREKMFRRQAWNRVNYGVRLLSEGELVISDRLHVHIMSSLMNKKHISLDNYYGKIERYIAAWGNDGLVTQVSDLSSLKKAVTEAGYG</sequence>
<gene>
    <name evidence="2" type="ORF">SAMN05444003_2368</name>
</gene>
<dbReference type="Pfam" id="PF04230">
    <property type="entry name" value="PS_pyruv_trans"/>
    <property type="match status" value="1"/>
</dbReference>
<accession>A0A1M5QYF0</accession>
<reference evidence="2 3" key="1">
    <citation type="submission" date="2016-11" db="EMBL/GenBank/DDBJ databases">
        <authorList>
            <person name="Jaros S."/>
            <person name="Januszkiewicz K."/>
            <person name="Wedrychowicz H."/>
        </authorList>
    </citation>
    <scope>NUCLEOTIDE SEQUENCE [LARGE SCALE GENOMIC DNA]</scope>
    <source>
        <strain evidence="2 3">DSM 28715</strain>
    </source>
</reference>
<protein>
    <submittedName>
        <fullName evidence="2">Pyruvyl transferase EpsO</fullName>
    </submittedName>
</protein>
<evidence type="ECO:0000259" key="1">
    <source>
        <dbReference type="Pfam" id="PF04230"/>
    </source>
</evidence>
<dbReference type="STRING" id="1508389.SAMN05444003_2368"/>
<organism evidence="2 3">
    <name type="scientific">Cognatiyoonia sediminum</name>
    <dbReference type="NCBI Taxonomy" id="1508389"/>
    <lineage>
        <taxon>Bacteria</taxon>
        <taxon>Pseudomonadati</taxon>
        <taxon>Pseudomonadota</taxon>
        <taxon>Alphaproteobacteria</taxon>
        <taxon>Rhodobacterales</taxon>
        <taxon>Paracoccaceae</taxon>
        <taxon>Cognatiyoonia</taxon>
    </lineage>
</organism>
<evidence type="ECO:0000313" key="2">
    <source>
        <dbReference type="EMBL" id="SHH18563.1"/>
    </source>
</evidence>
<keyword evidence="2" id="KW-0808">Transferase</keyword>
<dbReference type="InterPro" id="IPR007345">
    <property type="entry name" value="Polysacch_pyruvyl_Trfase"/>
</dbReference>
<dbReference type="AlphaFoldDB" id="A0A1M5QYF0"/>
<dbReference type="OrthoDB" id="5242601at2"/>
<dbReference type="EMBL" id="FQXB01000003">
    <property type="protein sequence ID" value="SHH18563.1"/>
    <property type="molecule type" value="Genomic_DNA"/>
</dbReference>
<proteinExistence type="predicted"/>